<dbReference type="OrthoDB" id="3188707at2"/>
<comment type="caution">
    <text evidence="5">The sequence shown here is derived from an EMBL/GenBank/DDBJ whole genome shotgun (WGS) entry which is preliminary data.</text>
</comment>
<dbReference type="GO" id="GO:0003677">
    <property type="term" value="F:DNA binding"/>
    <property type="evidence" value="ECO:0007669"/>
    <property type="project" value="InterPro"/>
</dbReference>
<dbReference type="InterPro" id="IPR011337">
    <property type="entry name" value="DNA_rep_MutH/RE_typeII_Sau3AI"/>
</dbReference>
<dbReference type="InterPro" id="IPR037057">
    <property type="entry name" value="DNA_rep_MutH/T2_RE_sf"/>
</dbReference>
<keyword evidence="3" id="KW-0378">Hydrolase</keyword>
<evidence type="ECO:0000256" key="2">
    <source>
        <dbReference type="ARBA" id="ARBA00022759"/>
    </source>
</evidence>
<keyword evidence="6" id="KW-1185">Reference proteome</keyword>
<dbReference type="NCBIfam" id="NF040973">
    <property type="entry name" value="restrict_Sau3AI"/>
    <property type="match status" value="1"/>
</dbReference>
<reference evidence="5 6" key="1">
    <citation type="submission" date="2017-09" db="EMBL/GenBank/DDBJ databases">
        <title>Bacterial strain isolated from the female urinary microbiota.</title>
        <authorList>
            <person name="Thomas-White K."/>
            <person name="Kumar N."/>
            <person name="Forster S."/>
            <person name="Putonti C."/>
            <person name="Lawley T."/>
            <person name="Wolfe A.J."/>
        </authorList>
    </citation>
    <scope>NUCLEOTIDE SEQUENCE [LARGE SCALE GENOMIC DNA]</scope>
    <source>
        <strain evidence="5 6">UMB0240</strain>
    </source>
</reference>
<protein>
    <submittedName>
        <fullName evidence="5">Restriction endonuclease</fullName>
    </submittedName>
</protein>
<evidence type="ECO:0000259" key="4">
    <source>
        <dbReference type="SMART" id="SM00927"/>
    </source>
</evidence>
<dbReference type="Gene3D" id="3.40.600.10">
    <property type="entry name" value="DNA mismatch repair MutH/Restriction endonuclease, type II"/>
    <property type="match status" value="2"/>
</dbReference>
<dbReference type="SUPFAM" id="SSF52980">
    <property type="entry name" value="Restriction endonuclease-like"/>
    <property type="match status" value="2"/>
</dbReference>
<dbReference type="CDD" id="cd22356">
    <property type="entry name" value="Sau3AI_N-like"/>
    <property type="match status" value="1"/>
</dbReference>
<accession>A0A2N6UE18</accession>
<evidence type="ECO:0000313" key="5">
    <source>
        <dbReference type="EMBL" id="PMC79821.1"/>
    </source>
</evidence>
<feature type="domain" description="DNA mismatch repair MutH/Type II restriction enzyme Sau3AI" evidence="4">
    <location>
        <begin position="50"/>
        <end position="150"/>
    </location>
</feature>
<sequence>MNIDTVDELIAIAKSAEGMRIKEFDVNNRLASKGNKGGIGQIIEEGLFGYAINSTSEADFGDLGVELKATPVKQNKNKSFAAKERLVLNIINYIKEVNYTFETSSFWRKNETILIMFYFWDKELDRGDYRILKSVLYTYPEDDLEIIKNDWEIIVGKIRAGKAEELSEGDTMYLGACTKGANKNSLRQQPFSDVPAMQRAFSLKASYMTTLVRKYIKQDNIVSFASKEELAKKSLETILQERFAPYVGLDMREISQKINYEINPKNKSTIANMISRILGITGTKLDNIEEFSKANIQFKTIRLEPNNIPKEHMSFENIDFDAWLNDSFEESQFYQKFEETKFLFVVFQYRETLKENPDRIPYFKKVVLWNMPEQTIRNEVRLMWHRGRKVLKDGVELTVSSRGISNNLPSAKENYVTHIRPKARDGKDKVLLPDGQEITKQAFWLNKEYIAEIVKD</sequence>
<organism evidence="5 6">
    <name type="scientific">Aerococcus viridans</name>
    <dbReference type="NCBI Taxonomy" id="1377"/>
    <lineage>
        <taxon>Bacteria</taxon>
        <taxon>Bacillati</taxon>
        <taxon>Bacillota</taxon>
        <taxon>Bacilli</taxon>
        <taxon>Lactobacillales</taxon>
        <taxon>Aerococcaceae</taxon>
        <taxon>Aerococcus</taxon>
    </lineage>
</organism>
<dbReference type="CDD" id="cd22355">
    <property type="entry name" value="Sau3AI_C"/>
    <property type="match status" value="1"/>
</dbReference>
<dbReference type="Pfam" id="PF02976">
    <property type="entry name" value="MutH"/>
    <property type="match status" value="2"/>
</dbReference>
<dbReference type="SMART" id="SM00927">
    <property type="entry name" value="MutH"/>
    <property type="match status" value="1"/>
</dbReference>
<dbReference type="InterPro" id="IPR011335">
    <property type="entry name" value="Restrct_endonuc-II-like"/>
</dbReference>
<name>A0A2N6UE18_9LACT</name>
<evidence type="ECO:0000256" key="1">
    <source>
        <dbReference type="ARBA" id="ARBA00022722"/>
    </source>
</evidence>
<proteinExistence type="predicted"/>
<dbReference type="AlphaFoldDB" id="A0A2N6UE18"/>
<evidence type="ECO:0000256" key="3">
    <source>
        <dbReference type="ARBA" id="ARBA00022801"/>
    </source>
</evidence>
<dbReference type="Proteomes" id="UP000235701">
    <property type="component" value="Unassembled WGS sequence"/>
</dbReference>
<dbReference type="GO" id="GO:0004519">
    <property type="term" value="F:endonuclease activity"/>
    <property type="evidence" value="ECO:0007669"/>
    <property type="project" value="UniProtKB-KW"/>
</dbReference>
<dbReference type="GO" id="GO:0016787">
    <property type="term" value="F:hydrolase activity"/>
    <property type="evidence" value="ECO:0007669"/>
    <property type="project" value="UniProtKB-KW"/>
</dbReference>
<dbReference type="RefSeq" id="WP_102199169.1">
    <property type="nucleotide sequence ID" value="NZ_PNHQ01000009.1"/>
</dbReference>
<keyword evidence="2 5" id="KW-0255">Endonuclease</keyword>
<keyword evidence="1" id="KW-0540">Nuclease</keyword>
<gene>
    <name evidence="5" type="ORF">CJ191_05025</name>
</gene>
<dbReference type="EMBL" id="PNHQ01000009">
    <property type="protein sequence ID" value="PMC79821.1"/>
    <property type="molecule type" value="Genomic_DNA"/>
</dbReference>
<evidence type="ECO:0000313" key="6">
    <source>
        <dbReference type="Proteomes" id="UP000235701"/>
    </source>
</evidence>